<comment type="caution">
    <text evidence="2">The sequence shown here is derived from an EMBL/GenBank/DDBJ whole genome shotgun (WGS) entry which is preliminary data.</text>
</comment>
<dbReference type="Proteomes" id="UP001501459">
    <property type="component" value="Unassembled WGS sequence"/>
</dbReference>
<name>A0ABN0Z3W5_9BACI</name>
<dbReference type="EMBL" id="BAAADM010000008">
    <property type="protein sequence ID" value="GAA0431702.1"/>
    <property type="molecule type" value="Genomic_DNA"/>
</dbReference>
<evidence type="ECO:0000313" key="3">
    <source>
        <dbReference type="Proteomes" id="UP001501459"/>
    </source>
</evidence>
<sequence>MIGQRPNVMTAVYQQAKAGQIECGDSYFYTETDEEFICALADGLGSGESAKESADIVINIIKHRIYATVNQLIQHCNQQLSGKRGVVVGLLKINFFTRRYTFSSIGNIGMMTIPENGVKNRHIPNSGYLAGFHQPFKVVSGKLDTVMNFILFSDGVSDRDITQNFLLTRNVQQVVDMYSAYKSGQTHDDDTTMIAIQYQE</sequence>
<dbReference type="SUPFAM" id="SSF81606">
    <property type="entry name" value="PP2C-like"/>
    <property type="match status" value="1"/>
</dbReference>
<dbReference type="SMART" id="SM00331">
    <property type="entry name" value="PP2C_SIG"/>
    <property type="match status" value="1"/>
</dbReference>
<gene>
    <name evidence="2" type="primary">rsbX</name>
    <name evidence="2" type="ORF">GCM10008983_05370</name>
</gene>
<protein>
    <submittedName>
        <fullName evidence="2">Phosphoserine phosphatase RsbX</fullName>
    </submittedName>
</protein>
<feature type="domain" description="PPM-type phosphatase" evidence="1">
    <location>
        <begin position="7"/>
        <end position="198"/>
    </location>
</feature>
<dbReference type="PANTHER" id="PTHR35801:SF1">
    <property type="entry name" value="PHOSPHOSERINE PHOSPHATASE RSBX"/>
    <property type="match status" value="1"/>
</dbReference>
<accession>A0ABN0Z3W5</accession>
<evidence type="ECO:0000259" key="1">
    <source>
        <dbReference type="SMART" id="SM00331"/>
    </source>
</evidence>
<proteinExistence type="predicted"/>
<dbReference type="Gene3D" id="3.60.40.10">
    <property type="entry name" value="PPM-type phosphatase domain"/>
    <property type="match status" value="1"/>
</dbReference>
<reference evidence="2 3" key="1">
    <citation type="journal article" date="2019" name="Int. J. Syst. Evol. Microbiol.">
        <title>The Global Catalogue of Microorganisms (GCM) 10K type strain sequencing project: providing services to taxonomists for standard genome sequencing and annotation.</title>
        <authorList>
            <consortium name="The Broad Institute Genomics Platform"/>
            <consortium name="The Broad Institute Genome Sequencing Center for Infectious Disease"/>
            <person name="Wu L."/>
            <person name="Ma J."/>
        </authorList>
    </citation>
    <scope>NUCLEOTIDE SEQUENCE [LARGE SCALE GENOMIC DNA]</scope>
    <source>
        <strain evidence="2 3">JCM 12149</strain>
    </source>
</reference>
<dbReference type="InterPro" id="IPR001932">
    <property type="entry name" value="PPM-type_phosphatase-like_dom"/>
</dbReference>
<dbReference type="Pfam" id="PF07228">
    <property type="entry name" value="SpoIIE"/>
    <property type="match status" value="1"/>
</dbReference>
<organism evidence="2 3">
    <name type="scientific">Lentibacillus halophilus</name>
    <dbReference type="NCBI Taxonomy" id="295065"/>
    <lineage>
        <taxon>Bacteria</taxon>
        <taxon>Bacillati</taxon>
        <taxon>Bacillota</taxon>
        <taxon>Bacilli</taxon>
        <taxon>Bacillales</taxon>
        <taxon>Bacillaceae</taxon>
        <taxon>Lentibacillus</taxon>
    </lineage>
</organism>
<evidence type="ECO:0000313" key="2">
    <source>
        <dbReference type="EMBL" id="GAA0431702.1"/>
    </source>
</evidence>
<dbReference type="InterPro" id="IPR036457">
    <property type="entry name" value="PPM-type-like_dom_sf"/>
</dbReference>
<dbReference type="RefSeq" id="WP_343751011.1">
    <property type="nucleotide sequence ID" value="NZ_BAAADM010000008.1"/>
</dbReference>
<dbReference type="PANTHER" id="PTHR35801">
    <property type="entry name" value="PHOSPHOSERINE PHOSPHATASE RSBX"/>
    <property type="match status" value="1"/>
</dbReference>
<keyword evidence="3" id="KW-1185">Reference proteome</keyword>
<dbReference type="InterPro" id="IPR039248">
    <property type="entry name" value="Ptase_RsbX"/>
</dbReference>